<evidence type="ECO:0000256" key="5">
    <source>
        <dbReference type="ARBA" id="ARBA00022015"/>
    </source>
</evidence>
<evidence type="ECO:0000256" key="8">
    <source>
        <dbReference type="ARBA" id="ARBA00023069"/>
    </source>
</evidence>
<evidence type="ECO:0000256" key="4">
    <source>
        <dbReference type="ARBA" id="ARBA00009371"/>
    </source>
</evidence>
<keyword evidence="8" id="KW-0969">Cilium</keyword>
<dbReference type="GO" id="GO:0005814">
    <property type="term" value="C:centriole"/>
    <property type="evidence" value="ECO:0007669"/>
    <property type="project" value="UniProtKB-SubCell"/>
</dbReference>
<feature type="region of interest" description="Disordered" evidence="11">
    <location>
        <begin position="516"/>
        <end position="551"/>
    </location>
</feature>
<dbReference type="STRING" id="3068.D8TPE7"/>
<feature type="region of interest" description="Disordered" evidence="11">
    <location>
        <begin position="124"/>
        <end position="219"/>
    </location>
</feature>
<feature type="compositionally biased region" description="Acidic residues" evidence="11">
    <location>
        <begin position="265"/>
        <end position="276"/>
    </location>
</feature>
<feature type="compositionally biased region" description="Polar residues" evidence="11">
    <location>
        <begin position="528"/>
        <end position="551"/>
    </location>
</feature>
<evidence type="ECO:0000256" key="7">
    <source>
        <dbReference type="ARBA" id="ARBA00022794"/>
    </source>
</evidence>
<keyword evidence="13" id="KW-1185">Reference proteome</keyword>
<feature type="compositionally biased region" description="Low complexity" evidence="11">
    <location>
        <begin position="241"/>
        <end position="252"/>
    </location>
</feature>
<feature type="compositionally biased region" description="Polar residues" evidence="11">
    <location>
        <begin position="124"/>
        <end position="137"/>
    </location>
</feature>
<evidence type="ECO:0000256" key="3">
    <source>
        <dbReference type="ARBA" id="ARBA00004186"/>
    </source>
</evidence>
<feature type="region of interest" description="Disordered" evidence="11">
    <location>
        <begin position="443"/>
        <end position="498"/>
    </location>
</feature>
<comment type="similarity">
    <text evidence="4">Belongs to the CEP19 family.</text>
</comment>
<dbReference type="KEGG" id="vcn:VOLCADRAFT_103821"/>
<evidence type="ECO:0000313" key="12">
    <source>
        <dbReference type="EMBL" id="EFJ50604.1"/>
    </source>
</evidence>
<dbReference type="RefSeq" id="XP_002948197.1">
    <property type="nucleotide sequence ID" value="XM_002948151.1"/>
</dbReference>
<keyword evidence="6" id="KW-0963">Cytoplasm</keyword>
<dbReference type="Pfam" id="PF14933">
    <property type="entry name" value="CEP19"/>
    <property type="match status" value="1"/>
</dbReference>
<name>D8TPE7_VOLCA</name>
<dbReference type="GO" id="GO:0034454">
    <property type="term" value="P:microtubule anchoring at centrosome"/>
    <property type="evidence" value="ECO:0007669"/>
    <property type="project" value="TreeGrafter"/>
</dbReference>
<gene>
    <name evidence="12" type="ORF">VOLCADRAFT_103821</name>
</gene>
<organism evidence="13">
    <name type="scientific">Volvox carteri f. nagariensis</name>
    <dbReference type="NCBI Taxonomy" id="3068"/>
    <lineage>
        <taxon>Eukaryota</taxon>
        <taxon>Viridiplantae</taxon>
        <taxon>Chlorophyta</taxon>
        <taxon>core chlorophytes</taxon>
        <taxon>Chlorophyceae</taxon>
        <taxon>CS clade</taxon>
        <taxon>Chlamydomonadales</taxon>
        <taxon>Volvocaceae</taxon>
        <taxon>Volvox</taxon>
    </lineage>
</organism>
<sequence length="645" mass="67146">MRLVGKGGLQLVFSHVVIYGQGAIVELMPSTVPKQTVNPAENGSSRKEATMEKEASYKAKRYALKYQPPCIFLEYEDTTKNRRVRAHGSIQVKLNGVQADVDVDRLTRKVRRLVVALVDFLNNESNGVNGANPSTPATAGVANGLGPARNGTTSHVPSRLGPGGGGSNGGGTVATGSKALSRAHTDLNHRSGASNGGAAGVAAPLPSMSPRGLDPRNGPAARLAMLGLEDNCRGSVESTMSRFSTSTASPSSSGGGSSGRCSGNDVEEEDEGEEVDAVGRGGDRGGGGGANRLDFALDELEKEMAGMGDSGSDFSSMVVHGGPSGTGSLGVSSELGSDSRTSSVVSGLRDTKPLPPLPPLTTTAATTTGSTVTAPPPPPPGSRTGASLDASAASAMAVAAGSGGGGGKTRFAAEAEKLVIGLELTDELDLNKVTEVELRLAKQAMESDFKKNQLKPGDPGYVYDKQEDFGPPTEINDWDDSEDDEEAEASEEPEVDWEDIHASVSKPKGAFSSLKANAGLSSEEDTTSRNAHSPYNSNDWPSALASTSSPNTQTPALLSAIFHTLHNPDPAHQPVCLSVYPPVPSGRTEGTALQCRQFQSQRLHDPDRPHRQEVSPVLLLLRFSHPRLLAFNSSKSNEPPGRSKA</sequence>
<dbReference type="InParanoid" id="D8TPE7"/>
<dbReference type="eggNOG" id="ENOG502SD9C">
    <property type="taxonomic scope" value="Eukaryota"/>
</dbReference>
<proteinExistence type="inferred from homology"/>
<dbReference type="InterPro" id="IPR029412">
    <property type="entry name" value="CEP19"/>
</dbReference>
<evidence type="ECO:0000256" key="9">
    <source>
        <dbReference type="ARBA" id="ARBA00023212"/>
    </source>
</evidence>
<accession>D8TPE7</accession>
<keyword evidence="9" id="KW-0206">Cytoskeleton</keyword>
<dbReference type="GO" id="GO:0036064">
    <property type="term" value="C:ciliary basal body"/>
    <property type="evidence" value="ECO:0007669"/>
    <property type="project" value="TreeGrafter"/>
</dbReference>
<feature type="compositionally biased region" description="Low complexity" evidence="11">
    <location>
        <begin position="360"/>
        <end position="373"/>
    </location>
</feature>
<keyword evidence="7" id="KW-0970">Cilium biogenesis/degradation</keyword>
<reference evidence="12 13" key="1">
    <citation type="journal article" date="2010" name="Science">
        <title>Genomic analysis of organismal complexity in the multicellular green alga Volvox carteri.</title>
        <authorList>
            <person name="Prochnik S.E."/>
            <person name="Umen J."/>
            <person name="Nedelcu A.M."/>
            <person name="Hallmann A."/>
            <person name="Miller S.M."/>
            <person name="Nishii I."/>
            <person name="Ferris P."/>
            <person name="Kuo A."/>
            <person name="Mitros T."/>
            <person name="Fritz-Laylin L.K."/>
            <person name="Hellsten U."/>
            <person name="Chapman J."/>
            <person name="Simakov O."/>
            <person name="Rensing S.A."/>
            <person name="Terry A."/>
            <person name="Pangilinan J."/>
            <person name="Kapitonov V."/>
            <person name="Jurka J."/>
            <person name="Salamov A."/>
            <person name="Shapiro H."/>
            <person name="Schmutz J."/>
            <person name="Grimwood J."/>
            <person name="Lindquist E."/>
            <person name="Lucas S."/>
            <person name="Grigoriev I.V."/>
            <person name="Schmitt R."/>
            <person name="Kirk D."/>
            <person name="Rokhsar D.S."/>
        </authorList>
    </citation>
    <scope>NUCLEOTIDE SEQUENCE [LARGE SCALE GENOMIC DNA]</scope>
    <source>
        <strain evidence="13">f. Nagariensis / Eve</strain>
    </source>
</reference>
<feature type="region of interest" description="Disordered" evidence="11">
    <location>
        <begin position="306"/>
        <end position="409"/>
    </location>
</feature>
<evidence type="ECO:0000256" key="6">
    <source>
        <dbReference type="ARBA" id="ARBA00022490"/>
    </source>
</evidence>
<comment type="subcellular location">
    <subcellularLocation>
        <location evidence="2">Cytoplasm</location>
        <location evidence="2">Cytoskeleton</location>
        <location evidence="2">Cilium basal body</location>
    </subcellularLocation>
    <subcellularLocation>
        <location evidence="1">Cytoplasm</location>
        <location evidence="1">Cytoskeleton</location>
        <location evidence="1">Microtubule organizing center</location>
        <location evidence="1">Centrosome</location>
        <location evidence="1">Centriole</location>
    </subcellularLocation>
    <subcellularLocation>
        <location evidence="3">Cytoplasm</location>
        <location evidence="3">Cytoskeleton</location>
        <location evidence="3">Spindle</location>
    </subcellularLocation>
</comment>
<dbReference type="GeneID" id="9624342"/>
<feature type="compositionally biased region" description="Low complexity" evidence="11">
    <location>
        <begin position="382"/>
        <end position="400"/>
    </location>
</feature>
<feature type="compositionally biased region" description="Gly residues" evidence="11">
    <location>
        <begin position="161"/>
        <end position="173"/>
    </location>
</feature>
<feature type="compositionally biased region" description="Polar residues" evidence="11">
    <location>
        <begin position="329"/>
        <end position="345"/>
    </location>
</feature>
<dbReference type="GO" id="GO:0000922">
    <property type="term" value="C:spindle pole"/>
    <property type="evidence" value="ECO:0007669"/>
    <property type="project" value="TreeGrafter"/>
</dbReference>
<dbReference type="EMBL" id="GL378330">
    <property type="protein sequence ID" value="EFJ50604.1"/>
    <property type="molecule type" value="Genomic_DNA"/>
</dbReference>
<evidence type="ECO:0000256" key="2">
    <source>
        <dbReference type="ARBA" id="ARBA00004120"/>
    </source>
</evidence>
<feature type="compositionally biased region" description="Low complexity" evidence="11">
    <location>
        <begin position="306"/>
        <end position="317"/>
    </location>
</feature>
<keyword evidence="10" id="KW-0966">Cell projection</keyword>
<evidence type="ECO:0000256" key="10">
    <source>
        <dbReference type="ARBA" id="ARBA00023273"/>
    </source>
</evidence>
<dbReference type="OrthoDB" id="2163581at2759"/>
<dbReference type="Proteomes" id="UP000001058">
    <property type="component" value="Unassembled WGS sequence"/>
</dbReference>
<feature type="region of interest" description="Disordered" evidence="11">
    <location>
        <begin position="236"/>
        <end position="292"/>
    </location>
</feature>
<evidence type="ECO:0000313" key="13">
    <source>
        <dbReference type="Proteomes" id="UP000001058"/>
    </source>
</evidence>
<feature type="compositionally biased region" description="Acidic residues" evidence="11">
    <location>
        <begin position="476"/>
        <end position="497"/>
    </location>
</feature>
<evidence type="ECO:0000256" key="1">
    <source>
        <dbReference type="ARBA" id="ARBA00004114"/>
    </source>
</evidence>
<dbReference type="PANTHER" id="PTHR31539:SF1">
    <property type="entry name" value="CENTROSOMAL PROTEIN OF 19 KDA"/>
    <property type="match status" value="1"/>
</dbReference>
<protein>
    <recommendedName>
        <fullName evidence="5">Centrosomal protein of 19 kDa</fullName>
    </recommendedName>
</protein>
<dbReference type="GO" id="GO:0097712">
    <property type="term" value="P:vesicle targeting, trans-Golgi to periciliary membrane compartment"/>
    <property type="evidence" value="ECO:0007669"/>
    <property type="project" value="TreeGrafter"/>
</dbReference>
<dbReference type="AlphaFoldDB" id="D8TPE7"/>
<evidence type="ECO:0000256" key="11">
    <source>
        <dbReference type="SAM" id="MobiDB-lite"/>
    </source>
</evidence>
<dbReference type="PANTHER" id="PTHR31539">
    <property type="entry name" value="CENTROSOMAL PROTEIN OF 19K CEP19"/>
    <property type="match status" value="1"/>
</dbReference>